<dbReference type="GeneID" id="109007415"/>
<evidence type="ECO:0000313" key="2">
    <source>
        <dbReference type="RefSeq" id="XP_035549755.1"/>
    </source>
</evidence>
<dbReference type="InParanoid" id="A0A6P9EMF9"/>
<dbReference type="AlphaFoldDB" id="A0A6P9EMF9"/>
<evidence type="ECO:0000313" key="1">
    <source>
        <dbReference type="Proteomes" id="UP000235220"/>
    </source>
</evidence>
<keyword evidence="1" id="KW-1185">Reference proteome</keyword>
<name>A0A6P9EMF9_JUGRE</name>
<dbReference type="FunCoup" id="A0A6P9EMF9">
    <property type="interactions" value="1403"/>
</dbReference>
<protein>
    <submittedName>
        <fullName evidence="2">Tobamovirus multiplication protein 2B-like</fullName>
    </submittedName>
</protein>
<reference evidence="2" key="1">
    <citation type="submission" date="2025-08" db="UniProtKB">
        <authorList>
            <consortium name="RefSeq"/>
        </authorList>
    </citation>
    <scope>IDENTIFICATION</scope>
    <source>
        <tissue evidence="2">Leaves</tissue>
    </source>
</reference>
<dbReference type="OrthoDB" id="1923377at2759"/>
<gene>
    <name evidence="2" type="primary">LOC109007415</name>
</gene>
<organism evidence="1 2">
    <name type="scientific">Juglans regia</name>
    <name type="common">English walnut</name>
    <dbReference type="NCBI Taxonomy" id="51240"/>
    <lineage>
        <taxon>Eukaryota</taxon>
        <taxon>Viridiplantae</taxon>
        <taxon>Streptophyta</taxon>
        <taxon>Embryophyta</taxon>
        <taxon>Tracheophyta</taxon>
        <taxon>Spermatophyta</taxon>
        <taxon>Magnoliopsida</taxon>
        <taxon>eudicotyledons</taxon>
        <taxon>Gunneridae</taxon>
        <taxon>Pentapetalae</taxon>
        <taxon>rosids</taxon>
        <taxon>fabids</taxon>
        <taxon>Fagales</taxon>
        <taxon>Juglandaceae</taxon>
        <taxon>Juglans</taxon>
    </lineage>
</organism>
<accession>A0A6P9EMF9</accession>
<dbReference type="Proteomes" id="UP000235220">
    <property type="component" value="Chromosome 9"/>
</dbReference>
<dbReference type="KEGG" id="jre:109007415"/>
<sequence length="189" mass="20794">MAASKTGGSSKEGTAKALVADQISQTVQSTSNLLHLMQQSSASQAQLIKLPNDILAKTSVIKNTGQVLEQMPHVISSLIAHMEKFFCSVPRLKTVIQLLVNMESCQLNSISQAHLSQEILEYLQILIALYGKRLGKCMTGWLRASASHDEIYRAYNLSNVIAMQKCLGSLFYGMQTQKRLCGAKNVIHQ</sequence>
<proteinExistence type="predicted"/>
<dbReference type="RefSeq" id="XP_035549755.1">
    <property type="nucleotide sequence ID" value="XM_035693862.1"/>
</dbReference>